<evidence type="ECO:0000256" key="4">
    <source>
        <dbReference type="ARBA" id="ARBA00022989"/>
    </source>
</evidence>
<dbReference type="Proteomes" id="UP000244855">
    <property type="component" value="Unassembled WGS sequence"/>
</dbReference>
<feature type="transmembrane region" description="Helical" evidence="6">
    <location>
        <begin position="292"/>
        <end position="317"/>
    </location>
</feature>
<keyword evidence="3 6" id="KW-0812">Transmembrane</keyword>
<dbReference type="Pfam" id="PF00209">
    <property type="entry name" value="SNF"/>
    <property type="match status" value="1"/>
</dbReference>
<feature type="transmembrane region" description="Helical" evidence="6">
    <location>
        <begin position="420"/>
        <end position="443"/>
    </location>
</feature>
<dbReference type="CDD" id="cd11554">
    <property type="entry name" value="SLC6sbd_u2"/>
    <property type="match status" value="1"/>
</dbReference>
<feature type="transmembrane region" description="Helical" evidence="6">
    <location>
        <begin position="455"/>
        <end position="474"/>
    </location>
</feature>
<feature type="transmembrane region" description="Helical" evidence="6">
    <location>
        <begin position="574"/>
        <end position="592"/>
    </location>
</feature>
<comment type="subcellular location">
    <subcellularLocation>
        <location evidence="1">Membrane</location>
        <topology evidence="1">Multi-pass membrane protein</topology>
    </subcellularLocation>
</comment>
<dbReference type="PANTHER" id="PTHR11616">
    <property type="entry name" value="SODIUM/CHLORIDE DEPENDENT TRANSPORTER"/>
    <property type="match status" value="1"/>
</dbReference>
<dbReference type="PRINTS" id="PR00176">
    <property type="entry name" value="NANEUSMPORT"/>
</dbReference>
<feature type="transmembrane region" description="Helical" evidence="6">
    <location>
        <begin position="103"/>
        <end position="127"/>
    </location>
</feature>
<reference evidence="7 8" key="1">
    <citation type="journal article" date="2018" name="Sci. Rep.">
        <title>Comparative genomics provides insights into the lifestyle and reveals functional heterogeneity of dark septate endophytic fungi.</title>
        <authorList>
            <person name="Knapp D.G."/>
            <person name="Nemeth J.B."/>
            <person name="Barry K."/>
            <person name="Hainaut M."/>
            <person name="Henrissat B."/>
            <person name="Johnson J."/>
            <person name="Kuo A."/>
            <person name="Lim J.H.P."/>
            <person name="Lipzen A."/>
            <person name="Nolan M."/>
            <person name="Ohm R.A."/>
            <person name="Tamas L."/>
            <person name="Grigoriev I.V."/>
            <person name="Spatafora J.W."/>
            <person name="Nagy L.G."/>
            <person name="Kovacs G.M."/>
        </authorList>
    </citation>
    <scope>NUCLEOTIDE SEQUENCE [LARGE SCALE GENOMIC DNA]</scope>
    <source>
        <strain evidence="7 8">DSE2036</strain>
    </source>
</reference>
<evidence type="ECO:0000256" key="5">
    <source>
        <dbReference type="ARBA" id="ARBA00023136"/>
    </source>
</evidence>
<dbReference type="InterPro" id="IPR037272">
    <property type="entry name" value="SNS_sf"/>
</dbReference>
<protein>
    <submittedName>
        <fullName evidence="7">SNF-domain-containing protein</fullName>
    </submittedName>
</protein>
<sequence length="690" mass="76925">MNVLRKIGNLIAPPPAKSDDGRDQWPSRTAFLLAAMGGCAGQGNLLRYPSVMYNNYGLQWFIPYLLAVFLIAIPALILEVAIGQAYRGGTVIAFNNINRRLKGVGLGPVIVSFIVVQYFTVNLAWIMNYFRWSFTSPLPWKNRLDDFYWNDILHVGDINEGSLSEDGNSVLSFTGYPNVSVIGETLGWSVFIWFLIWISIFRGVGMTGRVVYFTMGLPIVTTIIFVGRCLSLENASEGVNLIWRTWRGDQLRSGTVWQTAVGQVFFSTGIGFGYFTSYASYNQKHANAVMDAILICSSNVLFENFAAFAIFGVVGFLRRWPEDGVRLGAFVVGFLTLPEAVLQMPAPNFWAFLLFFTLVVLGFSSAFVMLDVVVTLICDSGLTKLSRPWVVTILTIVSFLMCIPYCTEFGYYLLDGIDRWINNVALIFVAWTEVTSATTVYRWDDVVSQTGVPAFVVYNFGFFGAQFFGILLAHGIKDPGIGAAAGVAFYIVFSVVAVVISRTPDQAPPVFSKRASRWDGRVLSKFRFIADIWNIGPLRKFWFLAYYSGNQLRRDLNVIVGTGRNWKIPAFLPFLLRYISGPVLAIVFSFAYPEFHTLRYDPMMIAGFILAHLGMVAIILGYAFPRYYDSFIPIDRRGEGTEPTVAMQTKNELAGQPIANYVGAERGDAPLVYAESSSPDRAGKDEIVTK</sequence>
<proteinExistence type="predicted"/>
<dbReference type="PROSITE" id="PS50267">
    <property type="entry name" value="NA_NEUROTRAN_SYMP_3"/>
    <property type="match status" value="1"/>
</dbReference>
<feature type="transmembrane region" description="Helical" evidence="6">
    <location>
        <begin position="60"/>
        <end position="82"/>
    </location>
</feature>
<evidence type="ECO:0000256" key="3">
    <source>
        <dbReference type="ARBA" id="ARBA00022692"/>
    </source>
</evidence>
<keyword evidence="4 6" id="KW-1133">Transmembrane helix</keyword>
<evidence type="ECO:0000256" key="6">
    <source>
        <dbReference type="SAM" id="Phobius"/>
    </source>
</evidence>
<evidence type="ECO:0000256" key="1">
    <source>
        <dbReference type="ARBA" id="ARBA00004141"/>
    </source>
</evidence>
<dbReference type="EMBL" id="KZ805310">
    <property type="protein sequence ID" value="PVI06073.1"/>
    <property type="molecule type" value="Genomic_DNA"/>
</dbReference>
<name>A0A2V1E691_9PLEO</name>
<keyword evidence="2" id="KW-0813">Transport</keyword>
<dbReference type="SUPFAM" id="SSF161070">
    <property type="entry name" value="SNF-like"/>
    <property type="match status" value="1"/>
</dbReference>
<feature type="transmembrane region" description="Helical" evidence="6">
    <location>
        <begin position="389"/>
        <end position="414"/>
    </location>
</feature>
<dbReference type="GO" id="GO:0005886">
    <property type="term" value="C:plasma membrane"/>
    <property type="evidence" value="ECO:0007669"/>
    <property type="project" value="TreeGrafter"/>
</dbReference>
<evidence type="ECO:0000313" key="7">
    <source>
        <dbReference type="EMBL" id="PVI06073.1"/>
    </source>
</evidence>
<feature type="transmembrane region" description="Helical" evidence="6">
    <location>
        <begin position="604"/>
        <end position="624"/>
    </location>
</feature>
<feature type="transmembrane region" description="Helical" evidence="6">
    <location>
        <begin position="349"/>
        <end position="377"/>
    </location>
</feature>
<feature type="transmembrane region" description="Helical" evidence="6">
    <location>
        <begin position="324"/>
        <end position="343"/>
    </location>
</feature>
<dbReference type="PANTHER" id="PTHR11616:SF240">
    <property type="entry name" value="BLOATED TUBULES, ISOFORM B-RELATED"/>
    <property type="match status" value="1"/>
</dbReference>
<feature type="transmembrane region" description="Helical" evidence="6">
    <location>
        <begin position="179"/>
        <end position="198"/>
    </location>
</feature>
<dbReference type="OrthoDB" id="6581954at2759"/>
<dbReference type="GO" id="GO:0035725">
    <property type="term" value="P:sodium ion transmembrane transport"/>
    <property type="evidence" value="ECO:0007669"/>
    <property type="project" value="TreeGrafter"/>
</dbReference>
<gene>
    <name evidence="7" type="ORF">DM02DRAFT_553211</name>
</gene>
<organism evidence="7 8">
    <name type="scientific">Periconia macrospinosa</name>
    <dbReference type="NCBI Taxonomy" id="97972"/>
    <lineage>
        <taxon>Eukaryota</taxon>
        <taxon>Fungi</taxon>
        <taxon>Dikarya</taxon>
        <taxon>Ascomycota</taxon>
        <taxon>Pezizomycotina</taxon>
        <taxon>Dothideomycetes</taxon>
        <taxon>Pleosporomycetidae</taxon>
        <taxon>Pleosporales</taxon>
        <taxon>Massarineae</taxon>
        <taxon>Periconiaceae</taxon>
        <taxon>Periconia</taxon>
    </lineage>
</organism>
<feature type="transmembrane region" description="Helical" evidence="6">
    <location>
        <begin position="30"/>
        <end position="48"/>
    </location>
</feature>
<dbReference type="InterPro" id="IPR000175">
    <property type="entry name" value="Na/ntran_symport"/>
</dbReference>
<keyword evidence="8" id="KW-1185">Reference proteome</keyword>
<accession>A0A2V1E691</accession>
<evidence type="ECO:0000256" key="2">
    <source>
        <dbReference type="ARBA" id="ARBA00022448"/>
    </source>
</evidence>
<keyword evidence="5 6" id="KW-0472">Membrane</keyword>
<dbReference type="STRING" id="97972.A0A2V1E691"/>
<evidence type="ECO:0000313" key="8">
    <source>
        <dbReference type="Proteomes" id="UP000244855"/>
    </source>
</evidence>
<feature type="transmembrane region" description="Helical" evidence="6">
    <location>
        <begin position="480"/>
        <end position="500"/>
    </location>
</feature>
<feature type="transmembrane region" description="Helical" evidence="6">
    <location>
        <begin position="210"/>
        <end position="227"/>
    </location>
</feature>
<dbReference type="AlphaFoldDB" id="A0A2V1E691"/>